<evidence type="ECO:0000256" key="2">
    <source>
        <dbReference type="ARBA" id="ARBA00006581"/>
    </source>
</evidence>
<feature type="compositionally biased region" description="Basic and acidic residues" evidence="6">
    <location>
        <begin position="191"/>
        <end position="202"/>
    </location>
</feature>
<dbReference type="VEuPathDB" id="CryptoDB:Cvel_17117"/>
<reference evidence="8" key="1">
    <citation type="submission" date="2014-11" db="EMBL/GenBank/DDBJ databases">
        <authorList>
            <person name="Otto D Thomas"/>
            <person name="Naeem Raeece"/>
        </authorList>
    </citation>
    <scope>NUCLEOTIDE SEQUENCE</scope>
</reference>
<feature type="compositionally biased region" description="Low complexity" evidence="6">
    <location>
        <begin position="147"/>
        <end position="159"/>
    </location>
</feature>
<comment type="similarity">
    <text evidence="2 5">Belongs to the dUTPase family.</text>
</comment>
<dbReference type="InterPro" id="IPR008181">
    <property type="entry name" value="dUTPase"/>
</dbReference>
<evidence type="ECO:0000256" key="3">
    <source>
        <dbReference type="ARBA" id="ARBA00022801"/>
    </source>
</evidence>
<evidence type="ECO:0000259" key="7">
    <source>
        <dbReference type="Pfam" id="PF00692"/>
    </source>
</evidence>
<evidence type="ECO:0000256" key="5">
    <source>
        <dbReference type="RuleBase" id="RU367024"/>
    </source>
</evidence>
<dbReference type="UniPathway" id="UPA00610">
    <property type="reaction ID" value="UER00666"/>
</dbReference>
<dbReference type="CDD" id="cd07557">
    <property type="entry name" value="trimeric_dUTPase"/>
    <property type="match status" value="1"/>
</dbReference>
<evidence type="ECO:0000256" key="1">
    <source>
        <dbReference type="ARBA" id="ARBA00005142"/>
    </source>
</evidence>
<feature type="compositionally biased region" description="Basic and acidic residues" evidence="6">
    <location>
        <begin position="160"/>
        <end position="177"/>
    </location>
</feature>
<evidence type="ECO:0000313" key="8">
    <source>
        <dbReference type="EMBL" id="CEM13160.1"/>
    </source>
</evidence>
<dbReference type="GO" id="GO:0004170">
    <property type="term" value="F:dUTP diphosphatase activity"/>
    <property type="evidence" value="ECO:0007669"/>
    <property type="project" value="UniProtKB-UniRule"/>
</dbReference>
<feature type="domain" description="dUTPase-like" evidence="7">
    <location>
        <begin position="23"/>
        <end position="148"/>
    </location>
</feature>
<proteinExistence type="inferred from homology"/>
<dbReference type="InterPro" id="IPR033704">
    <property type="entry name" value="dUTPase_trimeric"/>
</dbReference>
<organism evidence="8">
    <name type="scientific">Chromera velia CCMP2878</name>
    <dbReference type="NCBI Taxonomy" id="1169474"/>
    <lineage>
        <taxon>Eukaryota</taxon>
        <taxon>Sar</taxon>
        <taxon>Alveolata</taxon>
        <taxon>Colpodellida</taxon>
        <taxon>Chromeraceae</taxon>
        <taxon>Chromera</taxon>
    </lineage>
</organism>
<dbReference type="Gene3D" id="2.70.40.10">
    <property type="match status" value="1"/>
</dbReference>
<dbReference type="SUPFAM" id="SSF51283">
    <property type="entry name" value="dUTPase-like"/>
    <property type="match status" value="1"/>
</dbReference>
<dbReference type="InterPro" id="IPR029054">
    <property type="entry name" value="dUTPase-like"/>
</dbReference>
<evidence type="ECO:0000256" key="4">
    <source>
        <dbReference type="ARBA" id="ARBA00023080"/>
    </source>
</evidence>
<keyword evidence="5" id="KW-0479">Metal-binding</keyword>
<dbReference type="InterPro" id="IPR036157">
    <property type="entry name" value="dUTPase-like_sf"/>
</dbReference>
<keyword evidence="4 5" id="KW-0546">Nucleotide metabolism</keyword>
<evidence type="ECO:0000256" key="6">
    <source>
        <dbReference type="SAM" id="MobiDB-lite"/>
    </source>
</evidence>
<dbReference type="Pfam" id="PF00692">
    <property type="entry name" value="dUTPase"/>
    <property type="match status" value="1"/>
</dbReference>
<comment type="function">
    <text evidence="5">Involved in nucleotide metabolism via production of dUMP, the immediate precursor of thymidine nucleotides, and decreases the intracellular concentration of dUTP so that uracil cannot be incorporated into DNA.</text>
</comment>
<dbReference type="PANTHER" id="PTHR11241:SF0">
    <property type="entry name" value="DEOXYURIDINE 5'-TRIPHOSPHATE NUCLEOTIDOHYDROLASE"/>
    <property type="match status" value="1"/>
</dbReference>
<feature type="compositionally biased region" description="Polar residues" evidence="6">
    <location>
        <begin position="178"/>
        <end position="188"/>
    </location>
</feature>
<feature type="region of interest" description="Disordered" evidence="6">
    <location>
        <begin position="140"/>
        <end position="214"/>
    </location>
</feature>
<dbReference type="GO" id="GO:0046081">
    <property type="term" value="P:dUTP catabolic process"/>
    <property type="evidence" value="ECO:0007669"/>
    <property type="project" value="UniProtKB-UniRule"/>
</dbReference>
<comment type="catalytic activity">
    <reaction evidence="5">
        <text>dUTP + H2O = dUMP + diphosphate + H(+)</text>
        <dbReference type="Rhea" id="RHEA:10248"/>
        <dbReference type="ChEBI" id="CHEBI:15377"/>
        <dbReference type="ChEBI" id="CHEBI:15378"/>
        <dbReference type="ChEBI" id="CHEBI:33019"/>
        <dbReference type="ChEBI" id="CHEBI:61555"/>
        <dbReference type="ChEBI" id="CHEBI:246422"/>
        <dbReference type="EC" id="3.6.1.23"/>
    </reaction>
</comment>
<protein>
    <recommendedName>
        <fullName evidence="5">Deoxyuridine 5'-triphosphate nucleotidohydrolase</fullName>
        <shortName evidence="5">dUTPase</shortName>
        <ecNumber evidence="5">3.6.1.23</ecNumber>
    </recommendedName>
    <alternativeName>
        <fullName evidence="5">dUTP pyrophosphatase</fullName>
    </alternativeName>
</protein>
<dbReference type="GO" id="GO:0000287">
    <property type="term" value="F:magnesium ion binding"/>
    <property type="evidence" value="ECO:0007669"/>
    <property type="project" value="UniProtKB-UniRule"/>
</dbReference>
<sequence length="214" mass="22873">MHLKLQCLNDEARQMYGKHGHYKEGDSGLDLFCVAEEQTIKAGETAFIKLGLKASAWNSEGKNVSFLLFPRSSISKTPLRLANSVGLIDAGYRGELMAAVDNIKSADHTVKRGDRLVQAVSFSGEPLTFELVESLDQTARGEGGFGSTDKTASSSSSSTEKAKEKGESDENSQKRANNETAGLQQPQVKRTKVEGDGEKTAETEVGAAKGAVSS</sequence>
<accession>A0A0G4FIA2</accession>
<dbReference type="PhylomeDB" id="A0A0G4FIA2"/>
<dbReference type="EMBL" id="CDMZ01000386">
    <property type="protein sequence ID" value="CEM13160.1"/>
    <property type="molecule type" value="Genomic_DNA"/>
</dbReference>
<comment type="pathway">
    <text evidence="1 5">Pyrimidine metabolism; dUMP biosynthesis; dUMP from dCTP (dUTP route): step 2/2.</text>
</comment>
<dbReference type="EC" id="3.6.1.23" evidence="5"/>
<gene>
    <name evidence="8" type="ORF">Cvel_17117</name>
</gene>
<dbReference type="GO" id="GO:0006226">
    <property type="term" value="P:dUMP biosynthetic process"/>
    <property type="evidence" value="ECO:0007669"/>
    <property type="project" value="UniProtKB-UniRule"/>
</dbReference>
<keyword evidence="3 5" id="KW-0378">Hydrolase</keyword>
<name>A0A0G4FIA2_9ALVE</name>
<comment type="cofactor">
    <cofactor evidence="5">
        <name>Mg(2+)</name>
        <dbReference type="ChEBI" id="CHEBI:18420"/>
    </cofactor>
</comment>
<dbReference type="PANTHER" id="PTHR11241">
    <property type="entry name" value="DEOXYURIDINE 5'-TRIPHOSPHATE NUCLEOTIDOHYDROLASE"/>
    <property type="match status" value="1"/>
</dbReference>
<dbReference type="AlphaFoldDB" id="A0A0G4FIA2"/>
<keyword evidence="5" id="KW-0460">Magnesium</keyword>